<comment type="caution">
    <text evidence="3">The sequence shown here is derived from an EMBL/GenBank/DDBJ whole genome shotgun (WGS) entry which is preliminary data.</text>
</comment>
<reference evidence="3" key="1">
    <citation type="submission" date="2017-07" db="EMBL/GenBank/DDBJ databases">
        <title>Taro Niue Genome Assembly and Annotation.</title>
        <authorList>
            <person name="Atibalentja N."/>
            <person name="Keating K."/>
            <person name="Fields C.J."/>
        </authorList>
    </citation>
    <scope>NUCLEOTIDE SEQUENCE</scope>
    <source>
        <strain evidence="3">Niue_2</strain>
        <tissue evidence="3">Leaf</tissue>
    </source>
</reference>
<feature type="region of interest" description="Disordered" evidence="1">
    <location>
        <begin position="90"/>
        <end position="147"/>
    </location>
</feature>
<feature type="compositionally biased region" description="Basic and acidic residues" evidence="1">
    <location>
        <begin position="92"/>
        <end position="117"/>
    </location>
</feature>
<feature type="transmembrane region" description="Helical" evidence="2">
    <location>
        <begin position="179"/>
        <end position="205"/>
    </location>
</feature>
<accession>A0A843X6Y1</accession>
<proteinExistence type="predicted"/>
<evidence type="ECO:0000313" key="4">
    <source>
        <dbReference type="Proteomes" id="UP000652761"/>
    </source>
</evidence>
<keyword evidence="2" id="KW-0812">Transmembrane</keyword>
<sequence length="256" mass="29403">MYGDSANVDDEVLQGTLNVIGRLSLTPEKRLEAELQLREKRQADDTTGQIDVDALFDNDNLLQSWVEVREEIDDPIFNPADTTWVEGILEGDEPRDPEFKVSVKRPKESSSKGKQLEIVEDTEEQLEPTRYSKSDSRPVTPRMVKPPPSLRRTLSGIYMTKRANATARNDLTIEKKRQIYIMMTTTTTTMILVQLLVLLLVVAHIHSHRVIINMIHRVNMDILHRDKVTMDMIHKGNMDMTHRGTMDMIQYLTDFG</sequence>
<evidence type="ECO:0000256" key="1">
    <source>
        <dbReference type="SAM" id="MobiDB-lite"/>
    </source>
</evidence>
<dbReference type="EMBL" id="NMUH01005521">
    <property type="protein sequence ID" value="MQM12990.1"/>
    <property type="molecule type" value="Genomic_DNA"/>
</dbReference>
<keyword evidence="4" id="KW-1185">Reference proteome</keyword>
<protein>
    <submittedName>
        <fullName evidence="3">Uncharacterized protein</fullName>
    </submittedName>
</protein>
<evidence type="ECO:0000256" key="2">
    <source>
        <dbReference type="SAM" id="Phobius"/>
    </source>
</evidence>
<name>A0A843X6Y1_COLES</name>
<keyword evidence="2" id="KW-0472">Membrane</keyword>
<dbReference type="AlphaFoldDB" id="A0A843X6Y1"/>
<evidence type="ECO:0000313" key="3">
    <source>
        <dbReference type="EMBL" id="MQM12990.1"/>
    </source>
</evidence>
<dbReference type="Proteomes" id="UP000652761">
    <property type="component" value="Unassembled WGS sequence"/>
</dbReference>
<organism evidence="3 4">
    <name type="scientific">Colocasia esculenta</name>
    <name type="common">Wild taro</name>
    <name type="synonym">Arum esculentum</name>
    <dbReference type="NCBI Taxonomy" id="4460"/>
    <lineage>
        <taxon>Eukaryota</taxon>
        <taxon>Viridiplantae</taxon>
        <taxon>Streptophyta</taxon>
        <taxon>Embryophyta</taxon>
        <taxon>Tracheophyta</taxon>
        <taxon>Spermatophyta</taxon>
        <taxon>Magnoliopsida</taxon>
        <taxon>Liliopsida</taxon>
        <taxon>Araceae</taxon>
        <taxon>Aroideae</taxon>
        <taxon>Colocasieae</taxon>
        <taxon>Colocasia</taxon>
    </lineage>
</organism>
<gene>
    <name evidence="3" type="ORF">Taro_045910</name>
</gene>
<keyword evidence="2" id="KW-1133">Transmembrane helix</keyword>